<sequence length="243" mass="28081">MSLSELNEVIEQPERYFIYGSIVKCISYSDYFPLRLAVKRTDYIKSLKISERILRRLPNVPIVEALSKMGIKVEFEKRGFLASLLLGNLWISSSFTCRNCSLTGGQITDGYSDAEGYVGFVNIYFPYRNYVKGRIKAKTKGRLDRVFAGIEVKMDDVLRRRIEDDGVLMGLLRESFESSIVSWDSGITLSVKKMDEREYNVIEFTLNRFTDKHINDLIKRGIDFRKAPELVFDIAERIARKLL</sequence>
<proteinExistence type="predicted"/>
<evidence type="ECO:0000313" key="1">
    <source>
        <dbReference type="EMBL" id="RSN73416.1"/>
    </source>
</evidence>
<dbReference type="EMBL" id="RCOS01000117">
    <property type="protein sequence ID" value="RSN73416.1"/>
    <property type="molecule type" value="Genomic_DNA"/>
</dbReference>
<gene>
    <name evidence="1" type="ORF">D6D85_10445</name>
</gene>
<name>A0A3R9QU55_9CREN</name>
<organism evidence="1 2">
    <name type="scientific">Candidatus Methanodesulfokora washburnensis</name>
    <dbReference type="NCBI Taxonomy" id="2478471"/>
    <lineage>
        <taxon>Archaea</taxon>
        <taxon>Thermoproteota</taxon>
        <taxon>Candidatus Korarchaeia</taxon>
        <taxon>Candidatus Korarchaeia incertae sedis</taxon>
        <taxon>Candidatus Methanodesulfokora</taxon>
    </lineage>
</organism>
<comment type="caution">
    <text evidence="1">The sequence shown here is derived from an EMBL/GenBank/DDBJ whole genome shotgun (WGS) entry which is preliminary data.</text>
</comment>
<dbReference type="AlphaFoldDB" id="A0A3R9QU55"/>
<dbReference type="Proteomes" id="UP000277582">
    <property type="component" value="Unassembled WGS sequence"/>
</dbReference>
<protein>
    <submittedName>
        <fullName evidence="1">Uncharacterized protein</fullName>
    </submittedName>
</protein>
<evidence type="ECO:0000313" key="2">
    <source>
        <dbReference type="Proteomes" id="UP000277582"/>
    </source>
</evidence>
<keyword evidence="2" id="KW-1185">Reference proteome</keyword>
<accession>A0A3R9QU55</accession>
<dbReference type="RefSeq" id="WP_125671913.1">
    <property type="nucleotide sequence ID" value="NZ_RCOS01000117.1"/>
</dbReference>
<reference evidence="1 2" key="1">
    <citation type="submission" date="2018-10" db="EMBL/GenBank/DDBJ databases">
        <title>Co-occurring genomic capacity for anaerobic methane metabolism and dissimilatory sulfite reduction discovered in the Korarchaeota.</title>
        <authorList>
            <person name="Mckay L.J."/>
            <person name="Dlakic M."/>
            <person name="Fields M.W."/>
            <person name="Delmont T.O."/>
            <person name="Eren A.M."/>
            <person name="Jay Z.J."/>
            <person name="Klingelsmith K.B."/>
            <person name="Rusch D.B."/>
            <person name="Inskeep W.P."/>
        </authorList>
    </citation>
    <scope>NUCLEOTIDE SEQUENCE [LARGE SCALE GENOMIC DNA]</scope>
    <source>
        <strain evidence="1 2">MDKW</strain>
    </source>
</reference>